<keyword evidence="3" id="KW-1185">Reference proteome</keyword>
<dbReference type="AlphaFoldDB" id="A0A9P0QUK9"/>
<organism evidence="2 3">
    <name type="scientific">[Candida] railenensis</name>
    <dbReference type="NCBI Taxonomy" id="45579"/>
    <lineage>
        <taxon>Eukaryota</taxon>
        <taxon>Fungi</taxon>
        <taxon>Dikarya</taxon>
        <taxon>Ascomycota</taxon>
        <taxon>Saccharomycotina</taxon>
        <taxon>Pichiomycetes</taxon>
        <taxon>Debaryomycetaceae</taxon>
        <taxon>Kurtzmaniella</taxon>
    </lineage>
</organism>
<evidence type="ECO:0000256" key="1">
    <source>
        <dbReference type="ARBA" id="ARBA00022801"/>
    </source>
</evidence>
<reference evidence="2" key="1">
    <citation type="submission" date="2022-03" db="EMBL/GenBank/DDBJ databases">
        <authorList>
            <person name="Legras J.-L."/>
            <person name="Devillers H."/>
            <person name="Grondin C."/>
        </authorList>
    </citation>
    <scope>NUCLEOTIDE SEQUENCE</scope>
    <source>
        <strain evidence="2">CLIB 1423</strain>
    </source>
</reference>
<dbReference type="PANTHER" id="PTHR48081">
    <property type="entry name" value="AB HYDROLASE SUPERFAMILY PROTEIN C4A8.06C"/>
    <property type="match status" value="1"/>
</dbReference>
<sequence>MFKLPSFSFVALVLSLPLRYSYFVIKYYVYGTGSFVKYQNSLEKFLSVSMITTIYNNVQHQDLHFLANYQISFTLNLFKRSHSSFVKEKLPGYGEKYDANSTWLVKSDTNDSNDPVIVYLHGGGYAYQLGPSQLETVISTYLLLDPSKRSKVSILILDYKLSSMGFKFPTQRDQLHETYQNLTIREGYKNITLIGDSAGGHLALEYLQYLKSLTQDKLIDAEELETEKVIFPTNLVLVSPWVRVLVKPDQYVPGISHYDNRNRDIIRYGTFSKPEVLQSTFGDALYDSVGISPLSNPFSINDWNDIPTIKSNVLILAGEYETLRDDVLEFAENVFGCPAHSGTHGAYEVSDGNYHPSIHEFKTETENGKIGFELFVEPWGVHDAAFLFESAISKLNKGNIDVNDLEEKDFFGLKKIVNFLNEAL</sequence>
<dbReference type="InterPro" id="IPR029058">
    <property type="entry name" value="AB_hydrolase_fold"/>
</dbReference>
<proteinExistence type="predicted"/>
<accession>A0A9P0QUK9</accession>
<keyword evidence="1 2" id="KW-0378">Hydrolase</keyword>
<gene>
    <name evidence="2" type="ORF">CLIB1423_24S01156</name>
</gene>
<evidence type="ECO:0000313" key="3">
    <source>
        <dbReference type="Proteomes" id="UP000837801"/>
    </source>
</evidence>
<dbReference type="OrthoDB" id="2152029at2759"/>
<name>A0A9P0QUK9_9ASCO</name>
<protein>
    <submittedName>
        <fullName evidence="2">Steryl acetyl hydrolase mug81</fullName>
    </submittedName>
</protein>
<dbReference type="PANTHER" id="PTHR48081:SF31">
    <property type="entry name" value="STERYL ACETYL HYDROLASE MUG81-RELATED"/>
    <property type="match status" value="1"/>
</dbReference>
<dbReference type="InterPro" id="IPR019436">
    <property type="entry name" value="Say1-like"/>
</dbReference>
<dbReference type="InterPro" id="IPR050300">
    <property type="entry name" value="GDXG_lipolytic_enzyme"/>
</dbReference>
<dbReference type="Pfam" id="PF10340">
    <property type="entry name" value="Say1_Mug180"/>
    <property type="match status" value="1"/>
</dbReference>
<comment type="caution">
    <text evidence="2">The sequence shown here is derived from an EMBL/GenBank/DDBJ whole genome shotgun (WGS) entry which is preliminary data.</text>
</comment>
<dbReference type="SUPFAM" id="SSF53474">
    <property type="entry name" value="alpha/beta-Hydrolases"/>
    <property type="match status" value="1"/>
</dbReference>
<dbReference type="EMBL" id="CAKXYY010000024">
    <property type="protein sequence ID" value="CAH2355326.1"/>
    <property type="molecule type" value="Genomic_DNA"/>
</dbReference>
<dbReference type="Gene3D" id="3.40.50.1820">
    <property type="entry name" value="alpha/beta hydrolase"/>
    <property type="match status" value="1"/>
</dbReference>
<dbReference type="Proteomes" id="UP000837801">
    <property type="component" value="Unassembled WGS sequence"/>
</dbReference>
<dbReference type="GO" id="GO:0016787">
    <property type="term" value="F:hydrolase activity"/>
    <property type="evidence" value="ECO:0007669"/>
    <property type="project" value="UniProtKB-KW"/>
</dbReference>
<evidence type="ECO:0000313" key="2">
    <source>
        <dbReference type="EMBL" id="CAH2355326.1"/>
    </source>
</evidence>